<dbReference type="PRINTS" id="PR00455">
    <property type="entry name" value="HTHTETR"/>
</dbReference>
<protein>
    <submittedName>
        <fullName evidence="6">TetR/AcrR family transcriptional regulator</fullName>
    </submittedName>
</protein>
<dbReference type="GO" id="GO:0003700">
    <property type="term" value="F:DNA-binding transcription factor activity"/>
    <property type="evidence" value="ECO:0007669"/>
    <property type="project" value="TreeGrafter"/>
</dbReference>
<keyword evidence="9" id="KW-1185">Reference proteome</keyword>
<dbReference type="PANTHER" id="PTHR30055:SF234">
    <property type="entry name" value="HTH-TYPE TRANSCRIPTIONAL REGULATOR BETI"/>
    <property type="match status" value="1"/>
</dbReference>
<feature type="domain" description="HTH tetR-type" evidence="5">
    <location>
        <begin position="53"/>
        <end position="113"/>
    </location>
</feature>
<dbReference type="SUPFAM" id="SSF46689">
    <property type="entry name" value="Homeodomain-like"/>
    <property type="match status" value="1"/>
</dbReference>
<evidence type="ECO:0000256" key="3">
    <source>
        <dbReference type="ARBA" id="ARBA00023163"/>
    </source>
</evidence>
<organism evidence="6 8">
    <name type="scientific">Dickeya dianthicola</name>
    <dbReference type="NCBI Taxonomy" id="204039"/>
    <lineage>
        <taxon>Bacteria</taxon>
        <taxon>Pseudomonadati</taxon>
        <taxon>Pseudomonadota</taxon>
        <taxon>Gammaproteobacteria</taxon>
        <taxon>Enterobacterales</taxon>
        <taxon>Pectobacteriaceae</taxon>
        <taxon>Dickeya</taxon>
    </lineage>
</organism>
<dbReference type="Proteomes" id="UP000266633">
    <property type="component" value="Unassembled WGS sequence"/>
</dbReference>
<dbReference type="EMBL" id="QESZ01000009">
    <property type="protein sequence ID" value="PWD74329.1"/>
    <property type="molecule type" value="Genomic_DNA"/>
</dbReference>
<evidence type="ECO:0000313" key="6">
    <source>
        <dbReference type="EMBL" id="PWD74329.1"/>
    </source>
</evidence>
<keyword evidence="3" id="KW-0804">Transcription</keyword>
<dbReference type="Proteomes" id="UP000245055">
    <property type="component" value="Unassembled WGS sequence"/>
</dbReference>
<proteinExistence type="predicted"/>
<dbReference type="InterPro" id="IPR001647">
    <property type="entry name" value="HTH_TetR"/>
</dbReference>
<dbReference type="Pfam" id="PF00440">
    <property type="entry name" value="TetR_N"/>
    <property type="match status" value="1"/>
</dbReference>
<evidence type="ECO:0000256" key="4">
    <source>
        <dbReference type="PROSITE-ProRule" id="PRU00335"/>
    </source>
</evidence>
<keyword evidence="1" id="KW-0805">Transcription regulation</keyword>
<evidence type="ECO:0000313" key="8">
    <source>
        <dbReference type="Proteomes" id="UP000245055"/>
    </source>
</evidence>
<reference evidence="7 9" key="2">
    <citation type="submission" date="2018-09" db="EMBL/GenBank/DDBJ databases">
        <title>Phylogenetic diversity of Pectobacterium and Dickeya strains causing blackleg disease of potato in Morocco.</title>
        <authorList>
            <person name="Oulghazi S."/>
            <person name="Moumni M."/>
            <person name="Faure D."/>
        </authorList>
    </citation>
    <scope>NUCLEOTIDE SEQUENCE [LARGE SCALE GENOMIC DNA]</scope>
    <source>
        <strain evidence="7 9">S4.16.03.LID</strain>
    </source>
</reference>
<keyword evidence="2 4" id="KW-0238">DNA-binding</keyword>
<feature type="DNA-binding region" description="H-T-H motif" evidence="4">
    <location>
        <begin position="76"/>
        <end position="95"/>
    </location>
</feature>
<dbReference type="Gene3D" id="1.10.357.10">
    <property type="entry name" value="Tetracycline Repressor, domain 2"/>
    <property type="match status" value="1"/>
</dbReference>
<dbReference type="PROSITE" id="PS50977">
    <property type="entry name" value="HTH_TETR_2"/>
    <property type="match status" value="1"/>
</dbReference>
<name>A0AAX1C861_9GAMM</name>
<evidence type="ECO:0000256" key="2">
    <source>
        <dbReference type="ARBA" id="ARBA00023125"/>
    </source>
</evidence>
<evidence type="ECO:0000256" key="1">
    <source>
        <dbReference type="ARBA" id="ARBA00023015"/>
    </source>
</evidence>
<dbReference type="InterPro" id="IPR050109">
    <property type="entry name" value="HTH-type_TetR-like_transc_reg"/>
</dbReference>
<sequence>MRMNVHSQYKKFDVRLLIKFARIALATLSRHWSKAMSSPHKAMSSPHHEDKTQARRDQIIAAARRCFRQSGFHGASMAEIAAQAQLSVGQIYRCFVNKDDIIEEIVRRIVDIRLQRMTPENEDPRRFAPLLARRQLPIAGDSDDDDNLLMLEVASEATRNPRVASIMQEADQKMFTRASSLMKYRFPHFSDEDIAARTELMAVLCEGTTFRSVIPQRGPAAVLEPLYQSLFESLFPDKTP</sequence>
<dbReference type="PANTHER" id="PTHR30055">
    <property type="entry name" value="HTH-TYPE TRANSCRIPTIONAL REGULATOR RUTR"/>
    <property type="match status" value="1"/>
</dbReference>
<evidence type="ECO:0000259" key="5">
    <source>
        <dbReference type="PROSITE" id="PS50977"/>
    </source>
</evidence>
<comment type="caution">
    <text evidence="6">The sequence shown here is derived from an EMBL/GenBank/DDBJ whole genome shotgun (WGS) entry which is preliminary data.</text>
</comment>
<gene>
    <name evidence="7" type="ORF">D5077_09300</name>
    <name evidence="6" type="ORF">DF213_06100</name>
</gene>
<dbReference type="InterPro" id="IPR009057">
    <property type="entry name" value="Homeodomain-like_sf"/>
</dbReference>
<accession>A0AAX1C861</accession>
<dbReference type="GO" id="GO:0000976">
    <property type="term" value="F:transcription cis-regulatory region binding"/>
    <property type="evidence" value="ECO:0007669"/>
    <property type="project" value="TreeGrafter"/>
</dbReference>
<dbReference type="EMBL" id="QZDO01000029">
    <property type="protein sequence ID" value="RJL73443.1"/>
    <property type="molecule type" value="Genomic_DNA"/>
</dbReference>
<evidence type="ECO:0000313" key="9">
    <source>
        <dbReference type="Proteomes" id="UP000266633"/>
    </source>
</evidence>
<evidence type="ECO:0000313" key="7">
    <source>
        <dbReference type="EMBL" id="RJL73443.1"/>
    </source>
</evidence>
<reference evidence="6 8" key="1">
    <citation type="submission" date="2018-05" db="EMBL/GenBank/DDBJ databases">
        <title>Genomic diversity of pathogens causing Blackleg of Potato in Pakistan.</title>
        <authorList>
            <person name="Sarfraz S."/>
            <person name="Riaz K."/>
            <person name="Oulghazi S."/>
            <person name="Cigna J."/>
            <person name="Sahi S.T."/>
            <person name="Khan S.H."/>
            <person name="Hameed A."/>
            <person name="Faure D."/>
        </authorList>
    </citation>
    <scope>NUCLEOTIDE SEQUENCE [LARGE SCALE GENOMIC DNA]</scope>
    <source>
        <strain evidence="6 8">SS70</strain>
    </source>
</reference>
<dbReference type="AlphaFoldDB" id="A0AAX1C861"/>